<feature type="domain" description="Peptidase M48" evidence="9">
    <location>
        <begin position="67"/>
        <end position="249"/>
    </location>
</feature>
<dbReference type="RefSeq" id="WP_091824462.1">
    <property type="nucleotide sequence ID" value="NZ_FNRJ01000003.1"/>
</dbReference>
<accession>A0A1H4BBB0</accession>
<dbReference type="InterPro" id="IPR001915">
    <property type="entry name" value="Peptidase_M48"/>
</dbReference>
<keyword evidence="7 8" id="KW-0482">Metalloprotease</keyword>
<feature type="active site" evidence="8">
    <location>
        <position position="130"/>
    </location>
</feature>
<dbReference type="Gene3D" id="1.25.40.10">
    <property type="entry name" value="Tetratricopeptide repeat domain"/>
    <property type="match status" value="1"/>
</dbReference>
<feature type="active site" description="Proton donor" evidence="8">
    <location>
        <position position="198"/>
    </location>
</feature>
<sequence length="478" mass="53531">MQTLLVAATCFSTALLPATGTASTDLPVLNDASSATVSLDAEYRLGRNWARILRAQAPLLDDPISYQYLEDLLWRLLPKSQVQDRRLELFLLDNPTFNAFAVPGGIIGIHSGLLLAAETEGELASVIAHELAHLSQRHYAQRLEEERRNRPLMLAGLLASILVAAADTQGGMAVLSSTMGANAQGQLAFSRRNEQEADRVGMQTLVEAGIDPHTMPQMFSRLQRNYRFYGQRPPEFLLTHPVTESRIADSLNRASQLPEVQSHADNSDFNLIRARMQVHHSESPQKALATFRAATQDSDQLHNRYGLMLAAIAAADFALADKTWNTLDASARRHPWLLLSRVERFLAAADSASALEISRELIALYPDSRPVRTLHARALRETGQLQQAIRIYKQLTRDYPTDTLIWFELAEAEGLAGNILAVHEARIEYFLLTAQFDLALKQLEYAAREKDLTDSDRARLEQREQEAKALRQEMKEQF</sequence>
<evidence type="ECO:0000256" key="8">
    <source>
        <dbReference type="HAMAP-Rule" id="MF_00997"/>
    </source>
</evidence>
<dbReference type="GO" id="GO:0008270">
    <property type="term" value="F:zinc ion binding"/>
    <property type="evidence" value="ECO:0007669"/>
    <property type="project" value="UniProtKB-UniRule"/>
</dbReference>
<evidence type="ECO:0000259" key="9">
    <source>
        <dbReference type="Pfam" id="PF01435"/>
    </source>
</evidence>
<evidence type="ECO:0000256" key="6">
    <source>
        <dbReference type="ARBA" id="ARBA00022833"/>
    </source>
</evidence>
<keyword evidence="4 8" id="KW-0574">Periplasm</keyword>
<dbReference type="GO" id="GO:0051603">
    <property type="term" value="P:proteolysis involved in protein catabolic process"/>
    <property type="evidence" value="ECO:0007669"/>
    <property type="project" value="TreeGrafter"/>
</dbReference>
<evidence type="ECO:0000313" key="10">
    <source>
        <dbReference type="EMBL" id="SEA45433.1"/>
    </source>
</evidence>
<dbReference type="OrthoDB" id="9810445at2"/>
<dbReference type="HAMAP" id="MF_00997">
    <property type="entry name" value="Protease_BepA"/>
    <property type="match status" value="1"/>
</dbReference>
<feature type="binding site" evidence="8">
    <location>
        <position position="194"/>
    </location>
    <ligand>
        <name>Zn(2+)</name>
        <dbReference type="ChEBI" id="CHEBI:29105"/>
        <note>catalytic</note>
    </ligand>
</feature>
<feature type="binding site" evidence="8">
    <location>
        <position position="129"/>
    </location>
    <ligand>
        <name>Zn(2+)</name>
        <dbReference type="ChEBI" id="CHEBI:29105"/>
        <note>catalytic</note>
    </ligand>
</feature>
<evidence type="ECO:0000256" key="4">
    <source>
        <dbReference type="ARBA" id="ARBA00022764"/>
    </source>
</evidence>
<organism evidence="10 11">
    <name type="scientific">Marinobacterium iners DSM 11526</name>
    <dbReference type="NCBI Taxonomy" id="1122198"/>
    <lineage>
        <taxon>Bacteria</taxon>
        <taxon>Pseudomonadati</taxon>
        <taxon>Pseudomonadota</taxon>
        <taxon>Gammaproteobacteria</taxon>
        <taxon>Oceanospirillales</taxon>
        <taxon>Oceanospirillaceae</taxon>
        <taxon>Marinobacterium</taxon>
    </lineage>
</organism>
<comment type="similarity">
    <text evidence="8">Belongs to the peptidase M48 family. BepA subfamily.</text>
</comment>
<comment type="cofactor">
    <cofactor evidence="8">
        <name>Zn(2+)</name>
        <dbReference type="ChEBI" id="CHEBI:29105"/>
    </cofactor>
    <text evidence="8">Binds 1 zinc ion per subunit.</text>
</comment>
<dbReference type="Pfam" id="PF01435">
    <property type="entry name" value="Peptidase_M48"/>
    <property type="match status" value="1"/>
</dbReference>
<proteinExistence type="inferred from homology"/>
<comment type="function">
    <text evidence="8">Functions as both a chaperone and a metalloprotease. Maintains the integrity of the outer membrane by promoting either the assembly or the elimination of outer membrane proteins, depending on their folding state.</text>
</comment>
<dbReference type="PANTHER" id="PTHR22726">
    <property type="entry name" value="METALLOENDOPEPTIDASE OMA1"/>
    <property type="match status" value="1"/>
</dbReference>
<comment type="subcellular location">
    <subcellularLocation>
        <location evidence="8">Periplasm</location>
    </subcellularLocation>
</comment>
<keyword evidence="6 8" id="KW-0862">Zinc</keyword>
<dbReference type="Pfam" id="PF14559">
    <property type="entry name" value="TPR_19"/>
    <property type="match status" value="1"/>
</dbReference>
<dbReference type="SUPFAM" id="SSF48452">
    <property type="entry name" value="TPR-like"/>
    <property type="match status" value="1"/>
</dbReference>
<evidence type="ECO:0000256" key="3">
    <source>
        <dbReference type="ARBA" id="ARBA00022729"/>
    </source>
</evidence>
<keyword evidence="3 8" id="KW-0732">Signal</keyword>
<evidence type="ECO:0000256" key="2">
    <source>
        <dbReference type="ARBA" id="ARBA00022723"/>
    </source>
</evidence>
<dbReference type="InterPro" id="IPR030873">
    <property type="entry name" value="Protease_BepA"/>
</dbReference>
<keyword evidence="2 8" id="KW-0479">Metal-binding</keyword>
<dbReference type="STRING" id="1122198.SAMN02745729_103246"/>
<gene>
    <name evidence="10" type="ORF">SAMN02745729_103246</name>
</gene>
<dbReference type="GO" id="GO:0016020">
    <property type="term" value="C:membrane"/>
    <property type="evidence" value="ECO:0007669"/>
    <property type="project" value="InterPro"/>
</dbReference>
<name>A0A1H4BBB0_9GAMM</name>
<dbReference type="GO" id="GO:0042597">
    <property type="term" value="C:periplasmic space"/>
    <property type="evidence" value="ECO:0007669"/>
    <property type="project" value="UniProtKB-SubCell"/>
</dbReference>
<dbReference type="PANTHER" id="PTHR22726:SF1">
    <property type="entry name" value="METALLOENDOPEPTIDASE OMA1, MITOCHONDRIAL"/>
    <property type="match status" value="1"/>
</dbReference>
<dbReference type="AlphaFoldDB" id="A0A1H4BBB0"/>
<evidence type="ECO:0000256" key="7">
    <source>
        <dbReference type="ARBA" id="ARBA00023049"/>
    </source>
</evidence>
<reference evidence="11" key="1">
    <citation type="submission" date="2016-10" db="EMBL/GenBank/DDBJ databases">
        <authorList>
            <person name="Varghese N."/>
            <person name="Submissions S."/>
        </authorList>
    </citation>
    <scope>NUCLEOTIDE SEQUENCE [LARGE SCALE GENOMIC DNA]</scope>
    <source>
        <strain evidence="11">DSM 11526</strain>
    </source>
</reference>
<keyword evidence="1 8" id="KW-0645">Protease</keyword>
<keyword evidence="5 8" id="KW-0378">Hydrolase</keyword>
<dbReference type="Proteomes" id="UP000242469">
    <property type="component" value="Unassembled WGS sequence"/>
</dbReference>
<dbReference type="Gene3D" id="3.30.2010.10">
    <property type="entry name" value="Metalloproteases ('zincins'), catalytic domain"/>
    <property type="match status" value="1"/>
</dbReference>
<dbReference type="EC" id="3.4.-.-" evidence="8"/>
<dbReference type="InterPro" id="IPR011990">
    <property type="entry name" value="TPR-like_helical_dom_sf"/>
</dbReference>
<feature type="binding site" evidence="8">
    <location>
        <position position="133"/>
    </location>
    <ligand>
        <name>Zn(2+)</name>
        <dbReference type="ChEBI" id="CHEBI:29105"/>
        <note>catalytic</note>
    </ligand>
</feature>
<dbReference type="GO" id="GO:0004222">
    <property type="term" value="F:metalloendopeptidase activity"/>
    <property type="evidence" value="ECO:0007669"/>
    <property type="project" value="InterPro"/>
</dbReference>
<protein>
    <recommendedName>
        <fullName evidence="8">Putative beta-barrel assembly-enhancing protease</fullName>
        <ecNumber evidence="8">3.4.-.-</ecNumber>
    </recommendedName>
</protein>
<dbReference type="EMBL" id="FNRJ01000003">
    <property type="protein sequence ID" value="SEA45433.1"/>
    <property type="molecule type" value="Genomic_DNA"/>
</dbReference>
<evidence type="ECO:0000256" key="5">
    <source>
        <dbReference type="ARBA" id="ARBA00022801"/>
    </source>
</evidence>
<evidence type="ECO:0000256" key="1">
    <source>
        <dbReference type="ARBA" id="ARBA00022670"/>
    </source>
</evidence>
<evidence type="ECO:0000313" key="11">
    <source>
        <dbReference type="Proteomes" id="UP000242469"/>
    </source>
</evidence>
<keyword evidence="11" id="KW-1185">Reference proteome</keyword>
<dbReference type="InterPro" id="IPR051156">
    <property type="entry name" value="Mito/Outer_Membr_Metalloprot"/>
</dbReference>